<protein>
    <submittedName>
        <fullName evidence="2">Uncharacterized protein</fullName>
    </submittedName>
</protein>
<reference evidence="2 3" key="2">
    <citation type="journal article" date="2023" name="MicrobiologyOpen">
        <title>Genomics of the tumorigenes clade of the family Rhizobiaceae and description of Rhizobium rhododendri sp. nov.</title>
        <authorList>
            <person name="Kuzmanovic N."/>
            <person name="diCenzo G.C."/>
            <person name="Bunk B."/>
            <person name="Sproeer C."/>
            <person name="Fruehling A."/>
            <person name="Neumann-Schaal M."/>
            <person name="Overmann J."/>
            <person name="Smalla K."/>
        </authorList>
    </citation>
    <scope>NUCLEOTIDE SEQUENCE [LARGE SCALE GENOMIC DNA]</scope>
    <source>
        <strain evidence="3">rho-6.2</strain>
        <plasmid evidence="2 3">unnamed1</plasmid>
    </source>
</reference>
<gene>
    <name evidence="2" type="ORF">PR018_23175</name>
</gene>
<name>A0ABY8IPW6_9HYPH</name>
<sequence length="50" mass="5470">MIQGREKPDRRQGWECRAERVRGGGGGGVENGGFAKMQLVDLPISRFLGP</sequence>
<proteinExistence type="predicted"/>
<evidence type="ECO:0000313" key="3">
    <source>
        <dbReference type="Proteomes" id="UP000318939"/>
    </source>
</evidence>
<feature type="compositionally biased region" description="Basic and acidic residues" evidence="1">
    <location>
        <begin position="1"/>
        <end position="22"/>
    </location>
</feature>
<feature type="region of interest" description="Disordered" evidence="1">
    <location>
        <begin position="1"/>
        <end position="32"/>
    </location>
</feature>
<evidence type="ECO:0000256" key="1">
    <source>
        <dbReference type="SAM" id="MobiDB-lite"/>
    </source>
</evidence>
<keyword evidence="3" id="KW-1185">Reference proteome</keyword>
<dbReference type="RefSeq" id="WP_153816494.1">
    <property type="nucleotide sequence ID" value="NZ_CP117268.1"/>
</dbReference>
<accession>A0ABY8IPW6</accession>
<evidence type="ECO:0000313" key="2">
    <source>
        <dbReference type="EMBL" id="WFS25174.1"/>
    </source>
</evidence>
<organism evidence="2 3">
    <name type="scientific">Rhizobium rhododendri</name>
    <dbReference type="NCBI Taxonomy" id="2506430"/>
    <lineage>
        <taxon>Bacteria</taxon>
        <taxon>Pseudomonadati</taxon>
        <taxon>Pseudomonadota</taxon>
        <taxon>Alphaproteobacteria</taxon>
        <taxon>Hyphomicrobiales</taxon>
        <taxon>Rhizobiaceae</taxon>
        <taxon>Rhizobium/Agrobacterium group</taxon>
        <taxon>Rhizobium</taxon>
    </lineage>
</organism>
<reference evidence="2 3" key="1">
    <citation type="journal article" date="2019" name="Phytopathology">
        <title>A Novel Group of Rhizobium tumorigenes-Like Agrobacteria Associated with Crown Gall Disease of Rhododendron and Blueberry.</title>
        <authorList>
            <person name="Kuzmanovic N."/>
            <person name="Behrens P."/>
            <person name="Idczak E."/>
            <person name="Wagner S."/>
            <person name="Gotz M."/>
            <person name="Sproer C."/>
            <person name="Bunk B."/>
            <person name="Overmann J."/>
            <person name="Smalla K."/>
        </authorList>
    </citation>
    <scope>NUCLEOTIDE SEQUENCE [LARGE SCALE GENOMIC DNA]</scope>
    <source>
        <strain evidence="3">rho-6.2</strain>
    </source>
</reference>
<geneLocation type="plasmid" evidence="2 3">
    <name>unnamed1</name>
</geneLocation>
<dbReference type="Proteomes" id="UP000318939">
    <property type="component" value="Plasmid unnamed1"/>
</dbReference>
<keyword evidence="2" id="KW-0614">Plasmid</keyword>
<dbReference type="EMBL" id="CP117268">
    <property type="protein sequence ID" value="WFS25174.1"/>
    <property type="molecule type" value="Genomic_DNA"/>
</dbReference>